<sequence>MDEHSSEHNPDVFQIIPLVYTSCRAPSGYKFIPPCRSVCDRISCTKSICLQSCQVYLQNYAAPGLVSSIS</sequence>
<dbReference type="AlphaFoldDB" id="A0AAE1AIC2"/>
<accession>A0AAE1AIC2</accession>
<dbReference type="EMBL" id="JAWDGP010001872">
    <property type="protein sequence ID" value="KAK3787287.1"/>
    <property type="molecule type" value="Genomic_DNA"/>
</dbReference>
<keyword evidence="2" id="KW-1185">Reference proteome</keyword>
<gene>
    <name evidence="1" type="ORF">RRG08_056008</name>
</gene>
<protein>
    <submittedName>
        <fullName evidence="1">Uncharacterized protein</fullName>
    </submittedName>
</protein>
<proteinExistence type="predicted"/>
<reference evidence="1" key="1">
    <citation type="journal article" date="2023" name="G3 (Bethesda)">
        <title>A reference genome for the long-term kleptoplast-retaining sea slug Elysia crispata morphotype clarki.</title>
        <authorList>
            <person name="Eastman K.E."/>
            <person name="Pendleton A.L."/>
            <person name="Shaikh M.A."/>
            <person name="Suttiyut T."/>
            <person name="Ogas R."/>
            <person name="Tomko P."/>
            <person name="Gavelis G."/>
            <person name="Widhalm J.R."/>
            <person name="Wisecaver J.H."/>
        </authorList>
    </citation>
    <scope>NUCLEOTIDE SEQUENCE</scope>
    <source>
        <strain evidence="1">ECLA1</strain>
    </source>
</reference>
<organism evidence="1 2">
    <name type="scientific">Elysia crispata</name>
    <name type="common">lettuce slug</name>
    <dbReference type="NCBI Taxonomy" id="231223"/>
    <lineage>
        <taxon>Eukaryota</taxon>
        <taxon>Metazoa</taxon>
        <taxon>Spiralia</taxon>
        <taxon>Lophotrochozoa</taxon>
        <taxon>Mollusca</taxon>
        <taxon>Gastropoda</taxon>
        <taxon>Heterobranchia</taxon>
        <taxon>Euthyneura</taxon>
        <taxon>Panpulmonata</taxon>
        <taxon>Sacoglossa</taxon>
        <taxon>Placobranchoidea</taxon>
        <taxon>Plakobranchidae</taxon>
        <taxon>Elysia</taxon>
    </lineage>
</organism>
<evidence type="ECO:0000313" key="1">
    <source>
        <dbReference type="EMBL" id="KAK3787287.1"/>
    </source>
</evidence>
<dbReference type="Proteomes" id="UP001283361">
    <property type="component" value="Unassembled WGS sequence"/>
</dbReference>
<evidence type="ECO:0000313" key="2">
    <source>
        <dbReference type="Proteomes" id="UP001283361"/>
    </source>
</evidence>
<comment type="caution">
    <text evidence="1">The sequence shown here is derived from an EMBL/GenBank/DDBJ whole genome shotgun (WGS) entry which is preliminary data.</text>
</comment>
<name>A0AAE1AIC2_9GAST</name>